<dbReference type="Proteomes" id="UP000014568">
    <property type="component" value="Unassembled WGS sequence"/>
</dbReference>
<keyword evidence="3" id="KW-1185">Reference proteome</keyword>
<organism evidence="2 3">
    <name type="scientific">Acinetobacter rudis CIP 110305</name>
    <dbReference type="NCBI Taxonomy" id="421052"/>
    <lineage>
        <taxon>Bacteria</taxon>
        <taxon>Pseudomonadati</taxon>
        <taxon>Pseudomonadota</taxon>
        <taxon>Gammaproteobacteria</taxon>
        <taxon>Moraxellales</taxon>
        <taxon>Moraxellaceae</taxon>
        <taxon>Acinetobacter</taxon>
    </lineage>
</organism>
<dbReference type="InterPro" id="IPR050816">
    <property type="entry name" value="Flavin-dep_Halogenase_NPB"/>
</dbReference>
<dbReference type="PRINTS" id="PR00420">
    <property type="entry name" value="RNGMNOXGNASE"/>
</dbReference>
<dbReference type="InterPro" id="IPR002938">
    <property type="entry name" value="FAD-bd"/>
</dbReference>
<sequence>MQNTDVVIIGAGPSGSSAAALLRQKGYQVTVLERQYFPRFSIGESLLPQSMVFLEEAGLLECVREHVEQYAFQFKDGAAFLRGQQRSFYDFTQKSAEGPGTTWQVRRAQFDHLLAQQAEHYGTEIRYGHTVTAVDVTLKQPILTVQDEQQNSYQIQAKFLLDASGFGRVLPKLLDLERPSDFPVRRAIFSHVEDGITHHQASHPEFDRNKILITVHEKDHRAWYWLIPFADGRASFGVVAEQDFFDQYALKDPDGQSKDTYEADQLAALFQRILADDPSLSALMANAKFDTPMRTLVGYSADVKHLAQDNYALLGNAGEFLDPVFSSGVTIALKSSSLAVPLVDQVLQGHAVDWQQQYEIPLRKGIEVFRAYVEAWYSGEFQDVVFSSQQNAQIRRMIASLLAGYAWDETNPMHKNAKKRLATLAELCREGVNQGPSIEMVYEGT</sequence>
<dbReference type="PATRIC" id="fig|421052.3.peg.3507"/>
<evidence type="ECO:0000313" key="2">
    <source>
        <dbReference type="EMBL" id="EPF70012.1"/>
    </source>
</evidence>
<reference evidence="2 3" key="1">
    <citation type="submission" date="2013-06" db="EMBL/GenBank/DDBJ databases">
        <title>The Genome Sequence of Acinetobacter rudis CIP 110305.</title>
        <authorList>
            <consortium name="The Broad Institute Genome Sequencing Platform"/>
            <consortium name="The Broad Institute Genome Sequencing Center for Infectious Disease"/>
            <person name="Cerqueira G."/>
            <person name="Feldgarden M."/>
            <person name="Courvalin P."/>
            <person name="Perichon B."/>
            <person name="Grillot-Courvalin C."/>
            <person name="Clermont D."/>
            <person name="Rocha E."/>
            <person name="Yoon E.-J."/>
            <person name="Nemec A."/>
            <person name="Young S.K."/>
            <person name="Zeng Q."/>
            <person name="Gargeya S."/>
            <person name="Fitzgerald M."/>
            <person name="Abouelleil A."/>
            <person name="Alvarado L."/>
            <person name="Berlin A.M."/>
            <person name="Chapman S.B."/>
            <person name="Dewar J."/>
            <person name="Goldberg J."/>
            <person name="Griggs A."/>
            <person name="Gujja S."/>
            <person name="Hansen M."/>
            <person name="Howarth C."/>
            <person name="Imamovic A."/>
            <person name="Larimer J."/>
            <person name="McCowan C."/>
            <person name="Murphy C."/>
            <person name="Pearson M."/>
            <person name="Priest M."/>
            <person name="Roberts A."/>
            <person name="Saif S."/>
            <person name="Shea T."/>
            <person name="Sykes S."/>
            <person name="Wortman J."/>
            <person name="Nusbaum C."/>
            <person name="Birren B."/>
        </authorList>
    </citation>
    <scope>NUCLEOTIDE SEQUENCE [LARGE SCALE GENOMIC DNA]</scope>
    <source>
        <strain evidence="2 3">CIP 110305</strain>
    </source>
</reference>
<dbReference type="OrthoDB" id="103324at2"/>
<name>S3MQX0_9GAMM</name>
<accession>S3MQX0</accession>
<evidence type="ECO:0000259" key="1">
    <source>
        <dbReference type="Pfam" id="PF01494"/>
    </source>
</evidence>
<protein>
    <recommendedName>
        <fullName evidence="1">FAD-binding domain-containing protein</fullName>
    </recommendedName>
</protein>
<dbReference type="STRING" id="632955.GCA_000829675_02618"/>
<feature type="domain" description="FAD-binding" evidence="1">
    <location>
        <begin position="4"/>
        <end position="192"/>
    </location>
</feature>
<dbReference type="eggNOG" id="COG0644">
    <property type="taxonomic scope" value="Bacteria"/>
</dbReference>
<evidence type="ECO:0000313" key="3">
    <source>
        <dbReference type="Proteomes" id="UP000014568"/>
    </source>
</evidence>
<dbReference type="EMBL" id="ATGI01000039">
    <property type="protein sequence ID" value="EPF70012.1"/>
    <property type="molecule type" value="Genomic_DNA"/>
</dbReference>
<dbReference type="HOGENOM" id="CLU_024648_4_1_6"/>
<proteinExistence type="predicted"/>
<dbReference type="RefSeq" id="WP_016657934.1">
    <property type="nucleotide sequence ID" value="NZ_KE340355.1"/>
</dbReference>
<comment type="caution">
    <text evidence="2">The sequence shown here is derived from an EMBL/GenBank/DDBJ whole genome shotgun (WGS) entry which is preliminary data.</text>
</comment>
<dbReference type="Gene3D" id="3.50.50.60">
    <property type="entry name" value="FAD/NAD(P)-binding domain"/>
    <property type="match status" value="1"/>
</dbReference>
<gene>
    <name evidence="2" type="ORF">F945_03576</name>
</gene>
<dbReference type="PANTHER" id="PTHR43747:SF1">
    <property type="entry name" value="SLR1998 PROTEIN"/>
    <property type="match status" value="1"/>
</dbReference>
<dbReference type="PANTHER" id="PTHR43747">
    <property type="entry name" value="FAD-BINDING PROTEIN"/>
    <property type="match status" value="1"/>
</dbReference>
<dbReference type="SUPFAM" id="SSF51905">
    <property type="entry name" value="FAD/NAD(P)-binding domain"/>
    <property type="match status" value="1"/>
</dbReference>
<dbReference type="GO" id="GO:0071949">
    <property type="term" value="F:FAD binding"/>
    <property type="evidence" value="ECO:0007669"/>
    <property type="project" value="InterPro"/>
</dbReference>
<dbReference type="AlphaFoldDB" id="S3MQX0"/>
<dbReference type="InterPro" id="IPR036188">
    <property type="entry name" value="FAD/NAD-bd_sf"/>
</dbReference>
<dbReference type="Pfam" id="PF01494">
    <property type="entry name" value="FAD_binding_3"/>
    <property type="match status" value="1"/>
</dbReference>